<reference evidence="1 2" key="1">
    <citation type="submission" date="2023-09" db="EMBL/GenBank/DDBJ databases">
        <authorList>
            <person name="Rey-Velasco X."/>
        </authorList>
    </citation>
    <scope>NUCLEOTIDE SEQUENCE [LARGE SCALE GENOMIC DNA]</scope>
    <source>
        <strain evidence="1 2">F394</strain>
    </source>
</reference>
<dbReference type="Pfam" id="PF00480">
    <property type="entry name" value="ROK"/>
    <property type="match status" value="1"/>
</dbReference>
<dbReference type="PANTHER" id="PTHR18964:SF146">
    <property type="entry name" value="POLYPHOSPHATE GLUCOKINASE"/>
    <property type="match status" value="1"/>
</dbReference>
<gene>
    <name evidence="1" type="ORF">RM540_14710</name>
</gene>
<keyword evidence="2" id="KW-1185">Reference proteome</keyword>
<dbReference type="Gene3D" id="3.30.420.40">
    <property type="match status" value="2"/>
</dbReference>
<sequence length="263" mass="28131">MSKKKKSKAPKKLLGIDIGGSGIKGAPVHAKKGELLTERHRIPTPQPATPEACAETVQAVMDFHEWTKPVGLTVPGRVVGGVVETAANIDDSWKGVDAEKLFRKTLGVPVTVLNDADAAGIAEVQFGAGRGTEGTVLLLTFGTGIGSALFTNGHLVRNTELGHVHYDKREAEHFAADSARSRDHLSWERWAKKRVQPVLEMYEFLFAPDLLIIGGGVSKPAKWKTFGSLLKTKAKIVPAALGNEAGIVGAAYAARRSLQGKEL</sequence>
<accession>A0ABU3BV24</accession>
<proteinExistence type="predicted"/>
<evidence type="ECO:0000313" key="1">
    <source>
        <dbReference type="EMBL" id="MDT0633006.1"/>
    </source>
</evidence>
<dbReference type="CDD" id="cd24058">
    <property type="entry name" value="ASKHA_NBD_ROK_PPGK"/>
    <property type="match status" value="1"/>
</dbReference>
<dbReference type="InterPro" id="IPR000600">
    <property type="entry name" value="ROK"/>
</dbReference>
<dbReference type="Proteomes" id="UP001267426">
    <property type="component" value="Unassembled WGS sequence"/>
</dbReference>
<name>A0ABU3BV24_9BACT</name>
<dbReference type="NCBIfam" id="NF045942">
    <property type="entry name" value="PolPhglucPhase"/>
    <property type="match status" value="1"/>
</dbReference>
<organism evidence="1 2">
    <name type="scientific">Rubrivirga litoralis</name>
    <dbReference type="NCBI Taxonomy" id="3075598"/>
    <lineage>
        <taxon>Bacteria</taxon>
        <taxon>Pseudomonadati</taxon>
        <taxon>Rhodothermota</taxon>
        <taxon>Rhodothermia</taxon>
        <taxon>Rhodothermales</taxon>
        <taxon>Rubricoccaceae</taxon>
        <taxon>Rubrivirga</taxon>
    </lineage>
</organism>
<protein>
    <submittedName>
        <fullName evidence="1">ROK family protein</fullName>
    </submittedName>
</protein>
<dbReference type="InterPro" id="IPR043129">
    <property type="entry name" value="ATPase_NBD"/>
</dbReference>
<dbReference type="PANTHER" id="PTHR18964">
    <property type="entry name" value="ROK (REPRESSOR, ORF, KINASE) FAMILY"/>
    <property type="match status" value="1"/>
</dbReference>
<dbReference type="SUPFAM" id="SSF53067">
    <property type="entry name" value="Actin-like ATPase domain"/>
    <property type="match status" value="1"/>
</dbReference>
<comment type="caution">
    <text evidence="1">The sequence shown here is derived from an EMBL/GenBank/DDBJ whole genome shotgun (WGS) entry which is preliminary data.</text>
</comment>
<dbReference type="EMBL" id="JAVRHT010000046">
    <property type="protein sequence ID" value="MDT0633006.1"/>
    <property type="molecule type" value="Genomic_DNA"/>
</dbReference>
<dbReference type="RefSeq" id="WP_311665467.1">
    <property type="nucleotide sequence ID" value="NZ_JAVRHT010000046.1"/>
</dbReference>
<evidence type="ECO:0000313" key="2">
    <source>
        <dbReference type="Proteomes" id="UP001267426"/>
    </source>
</evidence>